<evidence type="ECO:0000256" key="1">
    <source>
        <dbReference type="SAM" id="MobiDB-lite"/>
    </source>
</evidence>
<feature type="region of interest" description="Disordered" evidence="1">
    <location>
        <begin position="1"/>
        <end position="71"/>
    </location>
</feature>
<proteinExistence type="predicted"/>
<reference evidence="3 4" key="1">
    <citation type="submission" date="2019-04" db="EMBL/GenBank/DDBJ databases">
        <authorList>
            <person name="Alioto T."/>
            <person name="Alioto T."/>
        </authorList>
    </citation>
    <scope>NUCLEOTIDE SEQUENCE [LARGE SCALE GENOMIC DNA]</scope>
</reference>
<feature type="compositionally biased region" description="Low complexity" evidence="1">
    <location>
        <begin position="34"/>
        <end position="53"/>
    </location>
</feature>
<evidence type="ECO:0000313" key="3">
    <source>
        <dbReference type="EMBL" id="VTJ52667.1"/>
    </source>
</evidence>
<keyword evidence="4" id="KW-1185">Reference proteome</keyword>
<evidence type="ECO:0000313" key="4">
    <source>
        <dbReference type="Proteomes" id="UP000335636"/>
    </source>
</evidence>
<name>A0A5E4A5Z5_MARMO</name>
<dbReference type="EMBL" id="CABDUW010000021">
    <property type="protein sequence ID" value="VTJ52667.1"/>
    <property type="molecule type" value="Genomic_DNA"/>
</dbReference>
<dbReference type="EMBL" id="WJEC01007837">
    <property type="protein sequence ID" value="KAF7466676.1"/>
    <property type="molecule type" value="Genomic_DNA"/>
</dbReference>
<accession>A0A5E4A5Z5</accession>
<organism evidence="3 4">
    <name type="scientific">Marmota monax</name>
    <name type="common">Woodchuck</name>
    <dbReference type="NCBI Taxonomy" id="9995"/>
    <lineage>
        <taxon>Eukaryota</taxon>
        <taxon>Metazoa</taxon>
        <taxon>Chordata</taxon>
        <taxon>Craniata</taxon>
        <taxon>Vertebrata</taxon>
        <taxon>Euteleostomi</taxon>
        <taxon>Mammalia</taxon>
        <taxon>Eutheria</taxon>
        <taxon>Euarchontoglires</taxon>
        <taxon>Glires</taxon>
        <taxon>Rodentia</taxon>
        <taxon>Sciuromorpha</taxon>
        <taxon>Sciuridae</taxon>
        <taxon>Xerinae</taxon>
        <taxon>Marmotini</taxon>
        <taxon>Marmota</taxon>
    </lineage>
</organism>
<protein>
    <submittedName>
        <fullName evidence="3">Uncharacterized protein</fullName>
    </submittedName>
</protein>
<dbReference type="Proteomes" id="UP000335636">
    <property type="component" value="Unassembled WGS sequence"/>
</dbReference>
<dbReference type="Proteomes" id="UP000662637">
    <property type="component" value="Unassembled WGS sequence"/>
</dbReference>
<gene>
    <name evidence="2" type="ORF">GHT09_002047</name>
    <name evidence="3" type="ORF">MONAX_5E033958</name>
</gene>
<evidence type="ECO:0000313" key="2">
    <source>
        <dbReference type="EMBL" id="KAF7466676.1"/>
    </source>
</evidence>
<reference evidence="2" key="2">
    <citation type="submission" date="2020-08" db="EMBL/GenBank/DDBJ databases">
        <authorList>
            <person name="Shumante A."/>
            <person name="Zimin A.V."/>
            <person name="Puiu D."/>
            <person name="Salzberg S.L."/>
        </authorList>
    </citation>
    <scope>NUCLEOTIDE SEQUENCE</scope>
    <source>
        <strain evidence="2">WC2-LM</strain>
        <tissue evidence="2">Liver</tissue>
    </source>
</reference>
<dbReference type="AlphaFoldDB" id="A0A5E4A5Z5"/>
<sequence>MQIIGTAPPAGGGRSRDGSGGECRREGEAEARQRPGLRAASGPAGGAQSPAAQDRYSQAGEPKLPSWLHFR</sequence>
<feature type="compositionally biased region" description="Basic and acidic residues" evidence="1">
    <location>
        <begin position="14"/>
        <end position="33"/>
    </location>
</feature>